<protein>
    <submittedName>
        <fullName evidence="2">Uncharacterized protein</fullName>
    </submittedName>
</protein>
<dbReference type="EMBL" id="WKFB01000540">
    <property type="protein sequence ID" value="KAF6719975.1"/>
    <property type="molecule type" value="Genomic_DNA"/>
</dbReference>
<sequence>MGGWSPPSLADIQRSDAAPLRAQSGLEHRAPEAAERRRSGRCRGSPGACLLRRRKQEAGNWVGRGHLPSEGQPEAGSTRAAGFCRWMEAGERSAHSSGKDTKPALNPAVIGACYCFRLDNTRGVSEPAGEPVPFEERSFWKTPRSETVSSDTRSPQTRVFRFEDLDLQISGSGPPGLWIQIFRFVVLDLQVRGSGPPGPPEVRGESVQSGRSCSQRLLQTPCQDEVAVTVRTDEHPSTCQPRAEWESGDMHASDTHVHASDTHVHASDTHVHASNTHMHASDTHVHASNTHMHASDTHVHASDTHVHASDTHVRASNTHMHASV</sequence>
<evidence type="ECO:0000313" key="2">
    <source>
        <dbReference type="EMBL" id="KAF6719975.1"/>
    </source>
</evidence>
<comment type="caution">
    <text evidence="2">The sequence shown here is derived from an EMBL/GenBank/DDBJ whole genome shotgun (WGS) entry which is preliminary data.</text>
</comment>
<proteinExistence type="predicted"/>
<dbReference type="Proteomes" id="UP000646548">
    <property type="component" value="Unassembled WGS sequence"/>
</dbReference>
<organism evidence="2 3">
    <name type="scientific">Oryzias melastigma</name>
    <name type="common">Marine medaka</name>
    <dbReference type="NCBI Taxonomy" id="30732"/>
    <lineage>
        <taxon>Eukaryota</taxon>
        <taxon>Metazoa</taxon>
        <taxon>Chordata</taxon>
        <taxon>Craniata</taxon>
        <taxon>Vertebrata</taxon>
        <taxon>Euteleostomi</taxon>
        <taxon>Actinopterygii</taxon>
        <taxon>Neopterygii</taxon>
        <taxon>Teleostei</taxon>
        <taxon>Neoteleostei</taxon>
        <taxon>Acanthomorphata</taxon>
        <taxon>Ovalentaria</taxon>
        <taxon>Atherinomorphae</taxon>
        <taxon>Beloniformes</taxon>
        <taxon>Adrianichthyidae</taxon>
        <taxon>Oryziinae</taxon>
        <taxon>Oryzias</taxon>
    </lineage>
</organism>
<gene>
    <name evidence="2" type="ORF">FQA47_011021</name>
</gene>
<reference evidence="2" key="1">
    <citation type="journal article" name="BMC Genomics">
        <title>Long-read sequencing and de novo genome assembly of marine medaka (Oryzias melastigma).</title>
        <authorList>
            <person name="Liang P."/>
            <person name="Saqib H.S.A."/>
            <person name="Ni X."/>
            <person name="Shen Y."/>
        </authorList>
    </citation>
    <scope>NUCLEOTIDE SEQUENCE</scope>
    <source>
        <strain evidence="2">Bigg-433</strain>
    </source>
</reference>
<feature type="compositionally biased region" description="Basic and acidic residues" evidence="1">
    <location>
        <begin position="26"/>
        <end position="37"/>
    </location>
</feature>
<feature type="compositionally biased region" description="Basic and acidic residues" evidence="1">
    <location>
        <begin position="302"/>
        <end position="313"/>
    </location>
</feature>
<evidence type="ECO:0000313" key="3">
    <source>
        <dbReference type="Proteomes" id="UP000646548"/>
    </source>
</evidence>
<dbReference type="AlphaFoldDB" id="A0A834EZY8"/>
<feature type="region of interest" description="Disordered" evidence="1">
    <location>
        <begin position="1"/>
        <end position="48"/>
    </location>
</feature>
<feature type="compositionally biased region" description="Basic and acidic residues" evidence="1">
    <location>
        <begin position="243"/>
        <end position="253"/>
    </location>
</feature>
<feature type="compositionally biased region" description="Polar residues" evidence="1">
    <location>
        <begin position="314"/>
        <end position="324"/>
    </location>
</feature>
<feature type="region of interest" description="Disordered" evidence="1">
    <location>
        <begin position="233"/>
        <end position="253"/>
    </location>
</feature>
<evidence type="ECO:0000256" key="1">
    <source>
        <dbReference type="SAM" id="MobiDB-lite"/>
    </source>
</evidence>
<accession>A0A834EZY8</accession>
<name>A0A834EZY8_ORYME</name>
<feature type="region of interest" description="Disordered" evidence="1">
    <location>
        <begin position="302"/>
        <end position="324"/>
    </location>
</feature>